<name>A0A2M7XC67_9BACT</name>
<proteinExistence type="predicted"/>
<gene>
    <name evidence="1" type="ORF">CO174_03095</name>
</gene>
<evidence type="ECO:0000313" key="1">
    <source>
        <dbReference type="EMBL" id="PJA45465.1"/>
    </source>
</evidence>
<dbReference type="Gene3D" id="2.120.10.30">
    <property type="entry name" value="TolB, C-terminal domain"/>
    <property type="match status" value="1"/>
</dbReference>
<sequence length="733" mass="80872">MALLIKAASYRPESPSEKIHGMSQLIPLQGRNGFVFLLAQTKKENGDSELLLQTLSDHVHRLAESFGKDANAQHRFEQFLGALNETLAKHVREGHWQVPIEEFDAIVGIATGSQMYLSGCGELTSLFLHRKPSQRYQVYNLFRSIQTEQSLPTWEKAFAVVLDGDLHEGDVFCVTEKDLQREIQPEDLNHILAKLPPVSAVDKIRQYFPLKDALQLIVLKADLRADIQATSDELTHRSNLSVAQLTETEEETELLLEDQRPNFVALVGKVVALLVGLVRKEQPTSHLSVGTQAPQDRWKRLAKKGLTLTWKYTKRLGKTSLLHGKKLSSARGRDELVAHLKGTRGRLTHRFKKLFGRIDEVPRSTKYLVGGLVIALIVFSIGVSTLSKSKTRSAEQESYVARVEQIEDMIERAAGAIIYKDEDQARSLYGNARTLVENLPTDTEERTATAAEYLADIQVALDEISHLVTIPNPPLLGDLAELNESLKGNALIRTNDTLYAVGSDGGLYELLQSEKRFTVSVNGTGLSVVAAAAEDGAMYLLSNDGGSQVYTAGTETFDEVLTTNESLVDLVAYANRLYLLRPSTDDQEGQVLRSGRTGSTFGEPTDWISQRTADFSTAVSLAIDGTVFVLNKNGVITRFSSGSEVGWDAGTVDPPLTAATHIYTDGESAYVYVLEPDTKRIVVFEKETGDFVVQYRSESFSDLTGIVVDEADYSLYLLAGSKLYSIAASHIET</sequence>
<comment type="caution">
    <text evidence="1">The sequence shown here is derived from an EMBL/GenBank/DDBJ whole genome shotgun (WGS) entry which is preliminary data.</text>
</comment>
<accession>A0A2M7XC67</accession>
<reference evidence="2" key="1">
    <citation type="submission" date="2017-09" db="EMBL/GenBank/DDBJ databases">
        <title>Depth-based differentiation of microbial function through sediment-hosted aquifers and enrichment of novel symbionts in the deep terrestrial subsurface.</title>
        <authorList>
            <person name="Probst A.J."/>
            <person name="Ladd B."/>
            <person name="Jarett J.K."/>
            <person name="Geller-Mcgrath D.E."/>
            <person name="Sieber C.M.K."/>
            <person name="Emerson J.B."/>
            <person name="Anantharaman K."/>
            <person name="Thomas B.C."/>
            <person name="Malmstrom R."/>
            <person name="Stieglmeier M."/>
            <person name="Klingl A."/>
            <person name="Woyke T."/>
            <person name="Ryan C.M."/>
            <person name="Banfield J.F."/>
        </authorList>
    </citation>
    <scope>NUCLEOTIDE SEQUENCE [LARGE SCALE GENOMIC DNA]</scope>
</reference>
<organism evidence="1 2">
    <name type="scientific">Candidatus Uhrbacteria bacterium CG_4_9_14_3_um_filter_50_9</name>
    <dbReference type="NCBI Taxonomy" id="1975035"/>
    <lineage>
        <taxon>Bacteria</taxon>
        <taxon>Candidatus Uhriibacteriota</taxon>
    </lineage>
</organism>
<protein>
    <recommendedName>
        <fullName evidence="3">PPM-type phosphatase domain-containing protein</fullName>
    </recommendedName>
</protein>
<evidence type="ECO:0008006" key="3">
    <source>
        <dbReference type="Google" id="ProtNLM"/>
    </source>
</evidence>
<evidence type="ECO:0000313" key="2">
    <source>
        <dbReference type="Proteomes" id="UP000229385"/>
    </source>
</evidence>
<dbReference type="InterPro" id="IPR011042">
    <property type="entry name" value="6-blade_b-propeller_TolB-like"/>
</dbReference>
<dbReference type="EMBL" id="PFWU01000036">
    <property type="protein sequence ID" value="PJA45465.1"/>
    <property type="molecule type" value="Genomic_DNA"/>
</dbReference>
<dbReference type="Proteomes" id="UP000229385">
    <property type="component" value="Unassembled WGS sequence"/>
</dbReference>
<dbReference type="SUPFAM" id="SSF63825">
    <property type="entry name" value="YWTD domain"/>
    <property type="match status" value="1"/>
</dbReference>
<dbReference type="AlphaFoldDB" id="A0A2M7XC67"/>